<dbReference type="Pfam" id="PF00628">
    <property type="entry name" value="PHD"/>
    <property type="match status" value="1"/>
</dbReference>
<dbReference type="AlphaFoldDB" id="A0A6P6Y7Y7"/>
<keyword evidence="4" id="KW-0863">Zinc-finger</keyword>
<dbReference type="InParanoid" id="A0A6P6Y7Y7"/>
<dbReference type="PROSITE" id="PS50016">
    <property type="entry name" value="ZF_PHD_2"/>
    <property type="match status" value="1"/>
</dbReference>
<accession>A0A6P6Y7Y7</accession>
<dbReference type="InterPro" id="IPR001965">
    <property type="entry name" value="Znf_PHD"/>
</dbReference>
<reference evidence="9" key="1">
    <citation type="submission" date="2025-08" db="UniProtKB">
        <authorList>
            <consortium name="RefSeq"/>
        </authorList>
    </citation>
    <scope>IDENTIFICATION</scope>
    <source>
        <strain evidence="9">Airmid</strain>
    </source>
</reference>
<dbReference type="Proteomes" id="UP000515146">
    <property type="component" value="Unplaced"/>
</dbReference>
<protein>
    <submittedName>
        <fullName evidence="9">Protein pygopus-like</fullName>
    </submittedName>
</protein>
<dbReference type="GO" id="GO:0008270">
    <property type="term" value="F:zinc ion binding"/>
    <property type="evidence" value="ECO:0007669"/>
    <property type="project" value="UniProtKB-KW"/>
</dbReference>
<keyword evidence="5" id="KW-0862">Zinc</keyword>
<evidence type="ECO:0000256" key="5">
    <source>
        <dbReference type="ARBA" id="ARBA00022833"/>
    </source>
</evidence>
<gene>
    <name evidence="9" type="primary">LOC113795137</name>
</gene>
<keyword evidence="8" id="KW-1185">Reference proteome</keyword>
<dbReference type="InterPro" id="IPR052475">
    <property type="entry name" value="Wnt_Signal_Transd_Protein"/>
</dbReference>
<dbReference type="InterPro" id="IPR013083">
    <property type="entry name" value="Znf_RING/FYVE/PHD"/>
</dbReference>
<dbReference type="InterPro" id="IPR019786">
    <property type="entry name" value="Zinc_finger_PHD-type_CS"/>
</dbReference>
<dbReference type="GeneID" id="113795137"/>
<dbReference type="OrthoDB" id="270215at2759"/>
<evidence type="ECO:0000313" key="9">
    <source>
        <dbReference type="RefSeq" id="XP_027201126.1"/>
    </source>
</evidence>
<evidence type="ECO:0000256" key="7">
    <source>
        <dbReference type="ARBA" id="ARBA00037400"/>
    </source>
</evidence>
<dbReference type="CDD" id="cd15637">
    <property type="entry name" value="PHD_dPYGO"/>
    <property type="match status" value="1"/>
</dbReference>
<comment type="subcellular location">
    <subcellularLocation>
        <location evidence="1">Nucleus</location>
    </subcellularLocation>
</comment>
<dbReference type="PANTHER" id="PTHR23194:SF16">
    <property type="entry name" value="PROTEIN PYGOPUS"/>
    <property type="match status" value="1"/>
</dbReference>
<keyword evidence="3" id="KW-0479">Metal-binding</keyword>
<dbReference type="SMART" id="SM00249">
    <property type="entry name" value="PHD"/>
    <property type="match status" value="1"/>
</dbReference>
<sequence>MPRERKSAKNKQSALAVDHHLDGSEPPVVKAPKKRRGSAANSGAGMRGNANQNQNGDSMMVPPPQPLGSGYGDTLYASNPFDDTPPMCPPIPPGGNAHSVGMPPQMGGPMSQHGPPGPGPMMNPNGPGGMMPGNARMMNNSGGPRGMSPGMGVGPKPPPPGMLGSGPPPPGMPGGPGGRSYPPEQSMVFNAANPNAPPIYQCGFCRKEIHDNDQAILCESGCNFWYHRICVGISERAFILLTQEVYAEWVCDNCNNNKNIPLIKFKS</sequence>
<dbReference type="InterPro" id="IPR011011">
    <property type="entry name" value="Znf_FYVE_PHD"/>
</dbReference>
<evidence type="ECO:0000256" key="1">
    <source>
        <dbReference type="ARBA" id="ARBA00004123"/>
    </source>
</evidence>
<dbReference type="FunFam" id="3.30.40.10:FF:000107">
    <property type="entry name" value="pygopus homolog 1"/>
    <property type="match status" value="1"/>
</dbReference>
<organism evidence="8 9">
    <name type="scientific">Dermatophagoides pteronyssinus</name>
    <name type="common">European house dust mite</name>
    <dbReference type="NCBI Taxonomy" id="6956"/>
    <lineage>
        <taxon>Eukaryota</taxon>
        <taxon>Metazoa</taxon>
        <taxon>Ecdysozoa</taxon>
        <taxon>Arthropoda</taxon>
        <taxon>Chelicerata</taxon>
        <taxon>Arachnida</taxon>
        <taxon>Acari</taxon>
        <taxon>Acariformes</taxon>
        <taxon>Sarcoptiformes</taxon>
        <taxon>Astigmata</taxon>
        <taxon>Psoroptidia</taxon>
        <taxon>Analgoidea</taxon>
        <taxon>Pyroglyphidae</taxon>
        <taxon>Dermatophagoidinae</taxon>
        <taxon>Dermatophagoides</taxon>
    </lineage>
</organism>
<dbReference type="RefSeq" id="XP_027201126.1">
    <property type="nucleotide sequence ID" value="XM_027345325.1"/>
</dbReference>
<dbReference type="GO" id="GO:0005634">
    <property type="term" value="C:nucleus"/>
    <property type="evidence" value="ECO:0007669"/>
    <property type="project" value="UniProtKB-SubCell"/>
</dbReference>
<dbReference type="PANTHER" id="PTHR23194">
    <property type="entry name" value="PYGOPUS"/>
    <property type="match status" value="1"/>
</dbReference>
<evidence type="ECO:0000256" key="3">
    <source>
        <dbReference type="ARBA" id="ARBA00022723"/>
    </source>
</evidence>
<dbReference type="InterPro" id="IPR019787">
    <property type="entry name" value="Znf_PHD-finger"/>
</dbReference>
<evidence type="ECO:0000256" key="2">
    <source>
        <dbReference type="ARBA" id="ARBA00022687"/>
    </source>
</evidence>
<name>A0A6P6Y7Y7_DERPT</name>
<dbReference type="PROSITE" id="PS01359">
    <property type="entry name" value="ZF_PHD_1"/>
    <property type="match status" value="1"/>
</dbReference>
<keyword evidence="2" id="KW-0879">Wnt signaling pathway</keyword>
<evidence type="ECO:0000313" key="8">
    <source>
        <dbReference type="Proteomes" id="UP000515146"/>
    </source>
</evidence>
<proteinExistence type="predicted"/>
<dbReference type="OMA" id="FWYHRIC"/>
<evidence type="ECO:0000256" key="6">
    <source>
        <dbReference type="ARBA" id="ARBA00023242"/>
    </source>
</evidence>
<dbReference type="Gene3D" id="3.30.40.10">
    <property type="entry name" value="Zinc/RING finger domain, C3HC4 (zinc finger)"/>
    <property type="match status" value="1"/>
</dbReference>
<comment type="function">
    <text evidence="7">Involved in signal transduction through the Wnt pathway.</text>
</comment>
<dbReference type="KEGG" id="dpte:113795137"/>
<dbReference type="SUPFAM" id="SSF57903">
    <property type="entry name" value="FYVE/PHD zinc finger"/>
    <property type="match status" value="1"/>
</dbReference>
<dbReference type="GO" id="GO:0016055">
    <property type="term" value="P:Wnt signaling pathway"/>
    <property type="evidence" value="ECO:0007669"/>
    <property type="project" value="UniProtKB-KW"/>
</dbReference>
<evidence type="ECO:0000256" key="4">
    <source>
        <dbReference type="ARBA" id="ARBA00022771"/>
    </source>
</evidence>
<keyword evidence="6" id="KW-0539">Nucleus</keyword>